<evidence type="ECO:0000313" key="8">
    <source>
        <dbReference type="EMBL" id="MBB6051129.1"/>
    </source>
</evidence>
<sequence>MKHRIPLALQVLIGVALGIALGAVLGKCELTETLGAIGTLSIKALRALAVPLVFFAILDAFTKTRIEAKKFGRLMLICLVNVTVAMVIGLTILNVFQPGKLWQGHLETLIAQTKAKAPELKKVEDPEAPGATLELLPNVSYYVPSSLVRPFVYNNLISVVLLALLTGAAIRRVRAEQEAHGERTIQTVESFIAACYQVLLVMLEWIVKTVPYAVFGTVAKVVGASGLGVFALLWVFLLVALSGLALHSLIYYPTIAWLWGKKSPKVYLGNGADAILTGLSTNSSLASVPITLKCLEKMGVSTASARLAACVGTNLNNDGITLYEAMAALFLAQALGNNLGLGAQFQIVLASIMAGAGIAGIPEAGLIVLPLVLSTAGLSAETIAVALPLLIPVDWIIARARSGVNVMSDMLVAILLDAGQKSTEPLEPNQLS</sequence>
<dbReference type="GO" id="GO:0015293">
    <property type="term" value="F:symporter activity"/>
    <property type="evidence" value="ECO:0007669"/>
    <property type="project" value="UniProtKB-KW"/>
</dbReference>
<feature type="transmembrane region" description="Helical" evidence="7">
    <location>
        <begin position="74"/>
        <end position="96"/>
    </location>
</feature>
<dbReference type="PRINTS" id="PR00173">
    <property type="entry name" value="EDTRNSPORT"/>
</dbReference>
<keyword evidence="9" id="KW-1185">Reference proteome</keyword>
<name>A0A7W9SS14_ARMRO</name>
<keyword evidence="6 7" id="KW-0472">Membrane</keyword>
<keyword evidence="5 7" id="KW-1133">Transmembrane helix</keyword>
<evidence type="ECO:0000256" key="5">
    <source>
        <dbReference type="ARBA" id="ARBA00022989"/>
    </source>
</evidence>
<dbReference type="GO" id="GO:0005886">
    <property type="term" value="C:plasma membrane"/>
    <property type="evidence" value="ECO:0007669"/>
    <property type="project" value="UniProtKB-SubCell"/>
</dbReference>
<feature type="transmembrane region" description="Helical" evidence="7">
    <location>
        <begin position="339"/>
        <end position="361"/>
    </location>
</feature>
<dbReference type="PANTHER" id="PTHR42865:SF7">
    <property type="entry name" value="PROTON_GLUTAMATE-ASPARTATE SYMPORTER"/>
    <property type="match status" value="1"/>
</dbReference>
<feature type="transmembrane region" description="Helical" evidence="7">
    <location>
        <begin position="367"/>
        <end position="391"/>
    </location>
</feature>
<evidence type="ECO:0000256" key="6">
    <source>
        <dbReference type="ARBA" id="ARBA00023136"/>
    </source>
</evidence>
<dbReference type="InterPro" id="IPR001991">
    <property type="entry name" value="Na-dicarboxylate_symporter"/>
</dbReference>
<evidence type="ECO:0000313" key="9">
    <source>
        <dbReference type="Proteomes" id="UP000520814"/>
    </source>
</evidence>
<proteinExistence type="predicted"/>
<dbReference type="Pfam" id="PF00375">
    <property type="entry name" value="SDF"/>
    <property type="match status" value="1"/>
</dbReference>
<evidence type="ECO:0000256" key="3">
    <source>
        <dbReference type="ARBA" id="ARBA00022475"/>
    </source>
</evidence>
<dbReference type="InterPro" id="IPR036458">
    <property type="entry name" value="Na:dicarbo_symporter_sf"/>
</dbReference>
<comment type="subcellular location">
    <subcellularLocation>
        <location evidence="1">Cell membrane</location>
        <topology evidence="1">Multi-pass membrane protein</topology>
    </subcellularLocation>
</comment>
<reference evidence="8 9" key="1">
    <citation type="submission" date="2020-08" db="EMBL/GenBank/DDBJ databases">
        <title>Genomic Encyclopedia of Type Strains, Phase IV (KMG-IV): sequencing the most valuable type-strain genomes for metagenomic binning, comparative biology and taxonomic classification.</title>
        <authorList>
            <person name="Goeker M."/>
        </authorList>
    </citation>
    <scope>NUCLEOTIDE SEQUENCE [LARGE SCALE GENOMIC DNA]</scope>
    <source>
        <strain evidence="8 9">DSM 23562</strain>
    </source>
</reference>
<evidence type="ECO:0000256" key="2">
    <source>
        <dbReference type="ARBA" id="ARBA00022448"/>
    </source>
</evidence>
<dbReference type="RefSeq" id="WP_184197365.1">
    <property type="nucleotide sequence ID" value="NZ_JACHGW010000002.1"/>
</dbReference>
<dbReference type="Gene3D" id="1.10.3860.10">
    <property type="entry name" value="Sodium:dicarboxylate symporter"/>
    <property type="match status" value="1"/>
</dbReference>
<keyword evidence="2" id="KW-0813">Transport</keyword>
<dbReference type="Proteomes" id="UP000520814">
    <property type="component" value="Unassembled WGS sequence"/>
</dbReference>
<dbReference type="PANTHER" id="PTHR42865">
    <property type="entry name" value="PROTON/GLUTAMATE-ASPARTATE SYMPORTER"/>
    <property type="match status" value="1"/>
</dbReference>
<feature type="transmembrane region" description="Helical" evidence="7">
    <location>
        <begin position="151"/>
        <end position="170"/>
    </location>
</feature>
<dbReference type="SUPFAM" id="SSF118215">
    <property type="entry name" value="Proton glutamate symport protein"/>
    <property type="match status" value="1"/>
</dbReference>
<dbReference type="EMBL" id="JACHGW010000002">
    <property type="protein sequence ID" value="MBB6051129.1"/>
    <property type="molecule type" value="Genomic_DNA"/>
</dbReference>
<comment type="caution">
    <text evidence="8">The sequence shown here is derived from an EMBL/GenBank/DDBJ whole genome shotgun (WGS) entry which is preliminary data.</text>
</comment>
<keyword evidence="3" id="KW-1003">Cell membrane</keyword>
<gene>
    <name evidence="8" type="ORF">HNQ39_002920</name>
</gene>
<protein>
    <submittedName>
        <fullName evidence="8">DAACS family dicarboxylate/amino acid:cation (Na+ or H+) symporter</fullName>
    </submittedName>
</protein>
<accession>A0A7W9SS14</accession>
<evidence type="ECO:0000256" key="4">
    <source>
        <dbReference type="ARBA" id="ARBA00022692"/>
    </source>
</evidence>
<evidence type="ECO:0000256" key="7">
    <source>
        <dbReference type="SAM" id="Phobius"/>
    </source>
</evidence>
<organism evidence="8 9">
    <name type="scientific">Armatimonas rosea</name>
    <dbReference type="NCBI Taxonomy" id="685828"/>
    <lineage>
        <taxon>Bacteria</taxon>
        <taxon>Bacillati</taxon>
        <taxon>Armatimonadota</taxon>
        <taxon>Armatimonadia</taxon>
        <taxon>Armatimonadales</taxon>
        <taxon>Armatimonadaceae</taxon>
        <taxon>Armatimonas</taxon>
    </lineage>
</organism>
<evidence type="ECO:0000256" key="1">
    <source>
        <dbReference type="ARBA" id="ARBA00004651"/>
    </source>
</evidence>
<feature type="transmembrane region" description="Helical" evidence="7">
    <location>
        <begin position="227"/>
        <end position="252"/>
    </location>
</feature>
<feature type="transmembrane region" description="Helical" evidence="7">
    <location>
        <begin position="191"/>
        <end position="207"/>
    </location>
</feature>
<dbReference type="AlphaFoldDB" id="A0A7W9SS14"/>
<keyword evidence="4 7" id="KW-0812">Transmembrane</keyword>
<feature type="transmembrane region" description="Helical" evidence="7">
    <location>
        <begin position="42"/>
        <end position="62"/>
    </location>
</feature>